<dbReference type="GO" id="GO:0005737">
    <property type="term" value="C:cytoplasm"/>
    <property type="evidence" value="ECO:0007669"/>
    <property type="project" value="TreeGrafter"/>
</dbReference>
<dbReference type="InterPro" id="IPR028202">
    <property type="entry name" value="Reductase_C"/>
</dbReference>
<dbReference type="Gene3D" id="3.50.50.60">
    <property type="entry name" value="FAD/NAD(P)-binding domain"/>
    <property type="match status" value="2"/>
</dbReference>
<evidence type="ECO:0000256" key="2">
    <source>
        <dbReference type="ARBA" id="ARBA00022630"/>
    </source>
</evidence>
<evidence type="ECO:0000259" key="5">
    <source>
        <dbReference type="Pfam" id="PF07992"/>
    </source>
</evidence>
<dbReference type="InterPro" id="IPR050446">
    <property type="entry name" value="FAD-oxidoreductase/Apoptosis"/>
</dbReference>
<dbReference type="RefSeq" id="WP_066658872.1">
    <property type="nucleotide sequence ID" value="NZ_CBCSCL010000041.1"/>
</dbReference>
<reference evidence="7 8" key="1">
    <citation type="submission" date="2016-06" db="EMBL/GenBank/DDBJ databases">
        <title>Complete genome sequences of Bordetella bronchialis and Bordetella flabilis.</title>
        <authorList>
            <person name="LiPuma J.J."/>
            <person name="Spilker T."/>
        </authorList>
    </citation>
    <scope>NUCLEOTIDE SEQUENCE [LARGE SCALE GENOMIC DNA]</scope>
    <source>
        <strain evidence="7 8">AU10664</strain>
    </source>
</reference>
<feature type="domain" description="Reductase C-terminal" evidence="6">
    <location>
        <begin position="327"/>
        <end position="413"/>
    </location>
</feature>
<dbReference type="Pfam" id="PF14759">
    <property type="entry name" value="Reductase_C"/>
    <property type="match status" value="1"/>
</dbReference>
<evidence type="ECO:0000256" key="4">
    <source>
        <dbReference type="ARBA" id="ARBA00023002"/>
    </source>
</evidence>
<organism evidence="7 8">
    <name type="scientific">Bordetella flabilis</name>
    <dbReference type="NCBI Taxonomy" id="463014"/>
    <lineage>
        <taxon>Bacteria</taxon>
        <taxon>Pseudomonadati</taxon>
        <taxon>Pseudomonadota</taxon>
        <taxon>Betaproteobacteria</taxon>
        <taxon>Burkholderiales</taxon>
        <taxon>Alcaligenaceae</taxon>
        <taxon>Bordetella</taxon>
    </lineage>
</organism>
<dbReference type="PANTHER" id="PTHR43557">
    <property type="entry name" value="APOPTOSIS-INDUCING FACTOR 1"/>
    <property type="match status" value="1"/>
</dbReference>
<dbReference type="PANTHER" id="PTHR43557:SF2">
    <property type="entry name" value="RIESKE DOMAIN-CONTAINING PROTEIN-RELATED"/>
    <property type="match status" value="1"/>
</dbReference>
<evidence type="ECO:0000256" key="3">
    <source>
        <dbReference type="ARBA" id="ARBA00022827"/>
    </source>
</evidence>
<name>A0A193GEQ1_9BORD</name>
<dbReference type="InterPro" id="IPR023753">
    <property type="entry name" value="FAD/NAD-binding_dom"/>
</dbReference>
<dbReference type="Proteomes" id="UP000091926">
    <property type="component" value="Chromosome"/>
</dbReference>
<dbReference type="AlphaFoldDB" id="A0A193GEQ1"/>
<evidence type="ECO:0000313" key="7">
    <source>
        <dbReference type="EMBL" id="ANN78083.1"/>
    </source>
</evidence>
<dbReference type="InterPro" id="IPR036188">
    <property type="entry name" value="FAD/NAD-bd_sf"/>
</dbReference>
<dbReference type="OrthoDB" id="9769238at2"/>
<sequence>MAQPASIVIVGAGQGGAMAAAALRGLGYGGRLTLVGREPHPPYERPPLSKTVLRDAQAEATGTIHPPAFYAEQDIALIQGIDAVALDRGRREVRLANGTALPYDRCLLATGGDARQLPATPRGTPGVHYVRTLDDARRLRDGLRPGGRVVIVGGGFLGLEVASTALDAGADVALVETADRLIANALPAPISAWLAARATAAGVALHLGARIASLAAHGTQAPAGLVLDDGQALHADAIVVAIGLVPEVGLARAAGLELDPQNGGVRVDAHCRSSDPDILAIGDCASQHRDCLGRHARLESWQNANEQARVAAAVMLEQEPTPAAYPWFWTDQFGCNIQMLGLPAADLAYVCRGSAEPGAPAPRLVWLGHRDGIPVHGVAVNAPGDLRQLRVLFERAVPIDPAGYADESTALKPWIKACQQAAAAA</sequence>
<dbReference type="STRING" id="463014.BAU07_14165"/>
<keyword evidence="8" id="KW-1185">Reference proteome</keyword>
<dbReference type="InterPro" id="IPR016156">
    <property type="entry name" value="FAD/NAD-linked_Rdtase_dimer_sf"/>
</dbReference>
<evidence type="ECO:0000256" key="1">
    <source>
        <dbReference type="ARBA" id="ARBA00001974"/>
    </source>
</evidence>
<dbReference type="KEGG" id="bfz:BAU07_14165"/>
<dbReference type="SUPFAM" id="SSF51905">
    <property type="entry name" value="FAD/NAD(P)-binding domain"/>
    <property type="match status" value="1"/>
</dbReference>
<accession>A0A193GEQ1</accession>
<dbReference type="PRINTS" id="PR00368">
    <property type="entry name" value="FADPNR"/>
</dbReference>
<dbReference type="SUPFAM" id="SSF55424">
    <property type="entry name" value="FAD/NAD-linked reductases, dimerisation (C-terminal) domain"/>
    <property type="match status" value="1"/>
</dbReference>
<evidence type="ECO:0000313" key="8">
    <source>
        <dbReference type="Proteomes" id="UP000091926"/>
    </source>
</evidence>
<gene>
    <name evidence="7" type="ORF">BAU07_14165</name>
</gene>
<keyword evidence="4" id="KW-0560">Oxidoreductase</keyword>
<protein>
    <submittedName>
        <fullName evidence="7">Ferredoxin reductase</fullName>
    </submittedName>
</protein>
<comment type="cofactor">
    <cofactor evidence="1">
        <name>FAD</name>
        <dbReference type="ChEBI" id="CHEBI:57692"/>
    </cofactor>
</comment>
<evidence type="ECO:0000259" key="6">
    <source>
        <dbReference type="Pfam" id="PF14759"/>
    </source>
</evidence>
<feature type="domain" description="FAD/NAD(P)-binding" evidence="5">
    <location>
        <begin position="6"/>
        <end position="308"/>
    </location>
</feature>
<dbReference type="Pfam" id="PF07992">
    <property type="entry name" value="Pyr_redox_2"/>
    <property type="match status" value="1"/>
</dbReference>
<dbReference type="GO" id="GO:0016651">
    <property type="term" value="F:oxidoreductase activity, acting on NAD(P)H"/>
    <property type="evidence" value="ECO:0007669"/>
    <property type="project" value="TreeGrafter"/>
</dbReference>
<dbReference type="Gene3D" id="3.30.390.30">
    <property type="match status" value="1"/>
</dbReference>
<proteinExistence type="predicted"/>
<keyword evidence="2" id="KW-0285">Flavoprotein</keyword>
<keyword evidence="3" id="KW-0274">FAD</keyword>
<dbReference type="PRINTS" id="PR00411">
    <property type="entry name" value="PNDRDTASEI"/>
</dbReference>
<dbReference type="EMBL" id="CP016172">
    <property type="protein sequence ID" value="ANN78083.1"/>
    <property type="molecule type" value="Genomic_DNA"/>
</dbReference>